<proteinExistence type="predicted"/>
<gene>
    <name evidence="2" type="ORF">PLEPLA_LOCUS29531</name>
</gene>
<evidence type="ECO:0000313" key="3">
    <source>
        <dbReference type="Proteomes" id="UP001153269"/>
    </source>
</evidence>
<dbReference type="EMBL" id="CADEAL010002713">
    <property type="protein sequence ID" value="CAB1441803.1"/>
    <property type="molecule type" value="Genomic_DNA"/>
</dbReference>
<keyword evidence="3" id="KW-1185">Reference proteome</keyword>
<evidence type="ECO:0000256" key="1">
    <source>
        <dbReference type="SAM" id="MobiDB-lite"/>
    </source>
</evidence>
<dbReference type="Proteomes" id="UP001153269">
    <property type="component" value="Unassembled WGS sequence"/>
</dbReference>
<reference evidence="2" key="1">
    <citation type="submission" date="2020-03" db="EMBL/GenBank/DDBJ databases">
        <authorList>
            <person name="Weist P."/>
        </authorList>
    </citation>
    <scope>NUCLEOTIDE SEQUENCE</scope>
</reference>
<dbReference type="AlphaFoldDB" id="A0A9N7V2G2"/>
<sequence length="129" mass="14514">MINVCQGSQRKTESGKDEGRGTEELTNRLQPRAGKDTATLKIAGGASAGRGRVMRRRGALAHCRSVSTGLDGYQTVDPWEALPAENRPGANSTADYYPCHYHQQQRRCFWMLWSGIRMRPALELLHWKE</sequence>
<comment type="caution">
    <text evidence="2">The sequence shown here is derived from an EMBL/GenBank/DDBJ whole genome shotgun (WGS) entry which is preliminary data.</text>
</comment>
<accession>A0A9N7V2G2</accession>
<organism evidence="2 3">
    <name type="scientific">Pleuronectes platessa</name>
    <name type="common">European plaice</name>
    <dbReference type="NCBI Taxonomy" id="8262"/>
    <lineage>
        <taxon>Eukaryota</taxon>
        <taxon>Metazoa</taxon>
        <taxon>Chordata</taxon>
        <taxon>Craniata</taxon>
        <taxon>Vertebrata</taxon>
        <taxon>Euteleostomi</taxon>
        <taxon>Actinopterygii</taxon>
        <taxon>Neopterygii</taxon>
        <taxon>Teleostei</taxon>
        <taxon>Neoteleostei</taxon>
        <taxon>Acanthomorphata</taxon>
        <taxon>Carangaria</taxon>
        <taxon>Pleuronectiformes</taxon>
        <taxon>Pleuronectoidei</taxon>
        <taxon>Pleuronectidae</taxon>
        <taxon>Pleuronectes</taxon>
    </lineage>
</organism>
<protein>
    <submittedName>
        <fullName evidence="2">Uncharacterized protein</fullName>
    </submittedName>
</protein>
<feature type="region of interest" description="Disordered" evidence="1">
    <location>
        <begin position="1"/>
        <end position="34"/>
    </location>
</feature>
<name>A0A9N7V2G2_PLEPL</name>
<feature type="compositionally biased region" description="Basic and acidic residues" evidence="1">
    <location>
        <begin position="10"/>
        <end position="26"/>
    </location>
</feature>
<evidence type="ECO:0000313" key="2">
    <source>
        <dbReference type="EMBL" id="CAB1441803.1"/>
    </source>
</evidence>